<dbReference type="InterPro" id="IPR009721">
    <property type="entry name" value="O-acyltransferase_WSD1_C"/>
</dbReference>
<protein>
    <recommendedName>
        <fullName evidence="3">O-acyltransferase WSD1 C-terminal domain-containing protein</fullName>
    </recommendedName>
</protein>
<keyword evidence="1" id="KW-0175">Coiled coil</keyword>
<feature type="coiled-coil region" evidence="1">
    <location>
        <begin position="351"/>
        <end position="378"/>
    </location>
</feature>
<proteinExistence type="predicted"/>
<evidence type="ECO:0000259" key="3">
    <source>
        <dbReference type="Pfam" id="PF06974"/>
    </source>
</evidence>
<dbReference type="EMBL" id="CAXLJM020000069">
    <property type="protein sequence ID" value="CAL8125828.1"/>
    <property type="molecule type" value="Genomic_DNA"/>
</dbReference>
<evidence type="ECO:0000313" key="4">
    <source>
        <dbReference type="EMBL" id="CAL8125828.1"/>
    </source>
</evidence>
<dbReference type="PANTHER" id="PTHR31650:SF1">
    <property type="entry name" value="WAX ESTER SYNTHASE_DIACYLGLYCEROL ACYLTRANSFERASE 4-RELATED"/>
    <property type="match status" value="1"/>
</dbReference>
<evidence type="ECO:0000256" key="2">
    <source>
        <dbReference type="SAM" id="Phobius"/>
    </source>
</evidence>
<evidence type="ECO:0000256" key="1">
    <source>
        <dbReference type="SAM" id="Coils"/>
    </source>
</evidence>
<dbReference type="PANTHER" id="PTHR31650">
    <property type="entry name" value="O-ACYLTRANSFERASE (WSD1-LIKE) FAMILY PROTEIN"/>
    <property type="match status" value="1"/>
</dbReference>
<feature type="domain" description="O-acyltransferase WSD1 C-terminal" evidence="3">
    <location>
        <begin position="356"/>
        <end position="476"/>
    </location>
</feature>
<gene>
    <name evidence="4" type="ORF">ODALV1_LOCUS21143</name>
</gene>
<evidence type="ECO:0000313" key="5">
    <source>
        <dbReference type="Proteomes" id="UP001642540"/>
    </source>
</evidence>
<keyword evidence="2" id="KW-0812">Transmembrane</keyword>
<keyword evidence="5" id="KW-1185">Reference proteome</keyword>
<accession>A0ABP1REV5</accession>
<keyword evidence="2" id="KW-0472">Membrane</keyword>
<dbReference type="InterPro" id="IPR045034">
    <property type="entry name" value="O-acyltransferase_WSD1-like"/>
</dbReference>
<feature type="transmembrane region" description="Helical" evidence="2">
    <location>
        <begin position="6"/>
        <end position="30"/>
    </location>
</feature>
<keyword evidence="2" id="KW-1133">Transmembrane helix</keyword>
<dbReference type="Proteomes" id="UP001642540">
    <property type="component" value="Unassembled WGS sequence"/>
</dbReference>
<comment type="caution">
    <text evidence="4">The sequence shown here is derived from an EMBL/GenBank/DDBJ whole genome shotgun (WGS) entry which is preliminary data.</text>
</comment>
<organism evidence="4 5">
    <name type="scientific">Orchesella dallaii</name>
    <dbReference type="NCBI Taxonomy" id="48710"/>
    <lineage>
        <taxon>Eukaryota</taxon>
        <taxon>Metazoa</taxon>
        <taxon>Ecdysozoa</taxon>
        <taxon>Arthropoda</taxon>
        <taxon>Hexapoda</taxon>
        <taxon>Collembola</taxon>
        <taxon>Entomobryomorpha</taxon>
        <taxon>Entomobryoidea</taxon>
        <taxon>Orchesellidae</taxon>
        <taxon>Orchesellinae</taxon>
        <taxon>Orchesella</taxon>
    </lineage>
</organism>
<sequence length="502" mass="57193">MWLLYKIVFVIFNILTFPLHLILFLSLIFLKIIVKLLARQCQDFVGPIPGSSCVFLADNIWDNPHSSIVSALELDGNVTKKCITDTLQNIYDVKNDIGERSYRELGYYPVRYFGYGFWKQCENFNLADCVHELYEDQDPKVNEEPLPSIAERMLRQSYLPESPIWDIHLYHNFNGKPNRTLIFIRFHHLLADGLSIVKLLHVGFGHTTFSTPVKPSTSMTQWDNLERSFLSKVKTILSVSTVGVVDYFDQILLSHDKNGINYDSDGKLKITGKWICSFGKRFDINDLTKAGRGYKCSVSHIFLAAMSTAMKNYFLKYHETDQVPDSFHIIFPVPIPNHPDWRLVNHWTLARIKTRLDIQELQEQMEYLKEEAVRAANSPLPLITAFMFQRVCGILPTRLVNELSRAKASSTIVFSNLAGPQVPEKFGGAAVVDMFFWMPIVQQSIAVSAGLVSCNGGAHICLTADLGCIPDRSRLDDLGMMIYDELQEICKVARTDLTETLY</sequence>
<dbReference type="Pfam" id="PF06974">
    <property type="entry name" value="WS_DGAT_C"/>
    <property type="match status" value="1"/>
</dbReference>
<name>A0ABP1REV5_9HEXA</name>
<reference evidence="4 5" key="1">
    <citation type="submission" date="2024-08" db="EMBL/GenBank/DDBJ databases">
        <authorList>
            <person name="Cucini C."/>
            <person name="Frati F."/>
        </authorList>
    </citation>
    <scope>NUCLEOTIDE SEQUENCE [LARGE SCALE GENOMIC DNA]</scope>
</reference>